<dbReference type="PANTHER" id="PTHR34039">
    <property type="entry name" value="UPF0102 PROTEIN YRAN"/>
    <property type="match status" value="1"/>
</dbReference>
<evidence type="ECO:0000256" key="2">
    <source>
        <dbReference type="HAMAP-Rule" id="MF_00048"/>
    </source>
</evidence>
<dbReference type="CDD" id="cd20736">
    <property type="entry name" value="PoNe_Nuclease"/>
    <property type="match status" value="1"/>
</dbReference>
<evidence type="ECO:0000313" key="3">
    <source>
        <dbReference type="EMBL" id="GAA5096819.1"/>
    </source>
</evidence>
<comment type="caution">
    <text evidence="3">The sequence shown here is derived from an EMBL/GenBank/DDBJ whole genome shotgun (WGS) entry which is preliminary data.</text>
</comment>
<dbReference type="Pfam" id="PF02021">
    <property type="entry name" value="UPF0102"/>
    <property type="match status" value="1"/>
</dbReference>
<dbReference type="RefSeq" id="WP_077924871.1">
    <property type="nucleotide sequence ID" value="NZ_BAABKE010000002.1"/>
</dbReference>
<dbReference type="NCBIfam" id="NF009150">
    <property type="entry name" value="PRK12497.1-3"/>
    <property type="match status" value="1"/>
</dbReference>
<evidence type="ECO:0000256" key="1">
    <source>
        <dbReference type="ARBA" id="ARBA00006738"/>
    </source>
</evidence>
<dbReference type="Proteomes" id="UP001500631">
    <property type="component" value="Unassembled WGS sequence"/>
</dbReference>
<proteinExistence type="inferred from homology"/>
<organism evidence="3 4">
    <name type="scientific">Wohlfahrtiimonas larvae</name>
    <dbReference type="NCBI Taxonomy" id="1157986"/>
    <lineage>
        <taxon>Bacteria</taxon>
        <taxon>Pseudomonadati</taxon>
        <taxon>Pseudomonadota</taxon>
        <taxon>Gammaproteobacteria</taxon>
        <taxon>Cardiobacteriales</taxon>
        <taxon>Ignatzschineriaceae</taxon>
        <taxon>Wohlfahrtiimonas</taxon>
    </lineage>
</organism>
<gene>
    <name evidence="3" type="ORF">GCM10023338_07660</name>
</gene>
<dbReference type="EMBL" id="BAABKE010000002">
    <property type="protein sequence ID" value="GAA5096819.1"/>
    <property type="molecule type" value="Genomic_DNA"/>
</dbReference>
<accession>A0ABP9MNF2</accession>
<name>A0ABP9MNF2_9GAMM</name>
<dbReference type="NCBIfam" id="TIGR00252">
    <property type="entry name" value="YraN family protein"/>
    <property type="match status" value="1"/>
</dbReference>
<evidence type="ECO:0000313" key="4">
    <source>
        <dbReference type="Proteomes" id="UP001500631"/>
    </source>
</evidence>
<reference evidence="4" key="1">
    <citation type="journal article" date="2019" name="Int. J. Syst. Evol. Microbiol.">
        <title>The Global Catalogue of Microorganisms (GCM) 10K type strain sequencing project: providing services to taxonomists for standard genome sequencing and annotation.</title>
        <authorList>
            <consortium name="The Broad Institute Genomics Platform"/>
            <consortium name="The Broad Institute Genome Sequencing Center for Infectious Disease"/>
            <person name="Wu L."/>
            <person name="Ma J."/>
        </authorList>
    </citation>
    <scope>NUCLEOTIDE SEQUENCE [LARGE SCALE GENOMIC DNA]</scope>
    <source>
        <strain evidence="4">JCM 18424</strain>
    </source>
</reference>
<dbReference type="InterPro" id="IPR011335">
    <property type="entry name" value="Restrct_endonuc-II-like"/>
</dbReference>
<keyword evidence="4" id="KW-1185">Reference proteome</keyword>
<dbReference type="PANTHER" id="PTHR34039:SF1">
    <property type="entry name" value="UPF0102 PROTEIN YRAN"/>
    <property type="match status" value="1"/>
</dbReference>
<dbReference type="Gene3D" id="3.40.1350.10">
    <property type="match status" value="1"/>
</dbReference>
<dbReference type="InterPro" id="IPR011856">
    <property type="entry name" value="tRNA_endonuc-like_dom_sf"/>
</dbReference>
<dbReference type="InterPro" id="IPR003509">
    <property type="entry name" value="UPF0102_YraN-like"/>
</dbReference>
<dbReference type="SUPFAM" id="SSF52980">
    <property type="entry name" value="Restriction endonuclease-like"/>
    <property type="match status" value="1"/>
</dbReference>
<sequence length="116" mass="13354">MSEPQIIGTWGENLAREYLESQGLHFVMRNYLCKMGEIDLIMQDNQTLIFVEVRVRNTKLHGNPLESITVQKQRKVRKTAERYLQQVNHQGGARIDVIGIDTSMAPPVITWVENAF</sequence>
<dbReference type="HAMAP" id="MF_00048">
    <property type="entry name" value="UPF0102"/>
    <property type="match status" value="1"/>
</dbReference>
<protein>
    <recommendedName>
        <fullName evidence="2">UPF0102 protein GCM10023338_07660</fullName>
    </recommendedName>
</protein>
<comment type="similarity">
    <text evidence="1 2">Belongs to the UPF0102 family.</text>
</comment>